<dbReference type="EMBL" id="SETE01000001">
    <property type="protein sequence ID" value="RYM35601.1"/>
    <property type="molecule type" value="Genomic_DNA"/>
</dbReference>
<dbReference type="InterPro" id="IPR035958">
    <property type="entry name" value="SecB-like_sf"/>
</dbReference>
<gene>
    <name evidence="1" type="ORF">ERX46_01025</name>
</gene>
<comment type="caution">
    <text evidence="1">The sequence shown here is derived from an EMBL/GenBank/DDBJ whole genome shotgun (WGS) entry which is preliminary data.</text>
</comment>
<sequence>MKSKVDADKINLLFVKTLKSNIEVGSNFIKKEGQEYHLSLGQDSGLNLDEKKIAFTLKVLIEFPNKNEDAKAQAEFVLQFLFEIENLDKLATLDNDGAITVSGELSMTLAGISYSTARGIILNTTEQSTIRGILLPVISPAKLFSEGKIQL</sequence>
<dbReference type="AlphaFoldDB" id="A0A4V1WG63"/>
<evidence type="ECO:0000313" key="1">
    <source>
        <dbReference type="EMBL" id="RYM35601.1"/>
    </source>
</evidence>
<protein>
    <recommendedName>
        <fullName evidence="3">Preprotein translocase subunit SecB</fullName>
    </recommendedName>
</protein>
<evidence type="ECO:0000313" key="2">
    <source>
        <dbReference type="Proteomes" id="UP000293952"/>
    </source>
</evidence>
<organism evidence="1 2">
    <name type="scientific">Brumimicrobium glaciale</name>
    <dbReference type="NCBI Taxonomy" id="200475"/>
    <lineage>
        <taxon>Bacteria</taxon>
        <taxon>Pseudomonadati</taxon>
        <taxon>Bacteroidota</taxon>
        <taxon>Flavobacteriia</taxon>
        <taxon>Flavobacteriales</taxon>
        <taxon>Crocinitomicaceae</taxon>
        <taxon>Brumimicrobium</taxon>
    </lineage>
</organism>
<accession>A0A4V1WG63</accession>
<dbReference type="RefSeq" id="WP_130091968.1">
    <property type="nucleotide sequence ID" value="NZ_SETE01000001.1"/>
</dbReference>
<dbReference type="Proteomes" id="UP000293952">
    <property type="component" value="Unassembled WGS sequence"/>
</dbReference>
<proteinExistence type="predicted"/>
<reference evidence="1 2" key="1">
    <citation type="submission" date="2019-02" db="EMBL/GenBank/DDBJ databases">
        <title>Genome sequence of the sea-ice species Brumimicrobium glaciale.</title>
        <authorList>
            <person name="Bowman J.P."/>
        </authorList>
    </citation>
    <scope>NUCLEOTIDE SEQUENCE [LARGE SCALE GENOMIC DNA]</scope>
    <source>
        <strain evidence="1 2">IC156</strain>
    </source>
</reference>
<dbReference type="Gene3D" id="3.10.420.10">
    <property type="entry name" value="SecB-like"/>
    <property type="match status" value="1"/>
</dbReference>
<evidence type="ECO:0008006" key="3">
    <source>
        <dbReference type="Google" id="ProtNLM"/>
    </source>
</evidence>
<name>A0A4V1WG63_9FLAO</name>
<dbReference type="OrthoDB" id="1349564at2"/>
<keyword evidence="2" id="KW-1185">Reference proteome</keyword>